<comment type="caution">
    <text evidence="1">The sequence shown here is derived from an EMBL/GenBank/DDBJ whole genome shotgun (WGS) entry which is preliminary data.</text>
</comment>
<organism evidence="1 2">
    <name type="scientific">Rhodococcus qingshengii</name>
    <dbReference type="NCBI Taxonomy" id="334542"/>
    <lineage>
        <taxon>Bacteria</taxon>
        <taxon>Bacillati</taxon>
        <taxon>Actinomycetota</taxon>
        <taxon>Actinomycetes</taxon>
        <taxon>Mycobacteriales</taxon>
        <taxon>Nocardiaceae</taxon>
        <taxon>Rhodococcus</taxon>
        <taxon>Rhodococcus erythropolis group</taxon>
    </lineage>
</organism>
<dbReference type="EMBL" id="NOVD01000081">
    <property type="protein sequence ID" value="PCK22197.1"/>
    <property type="molecule type" value="Genomic_DNA"/>
</dbReference>
<evidence type="ECO:0000313" key="1">
    <source>
        <dbReference type="EMBL" id="PCK22197.1"/>
    </source>
</evidence>
<dbReference type="AlphaFoldDB" id="A0A2A5IYZ3"/>
<dbReference type="Proteomes" id="UP000230886">
    <property type="component" value="Unassembled WGS sequence"/>
</dbReference>
<proteinExistence type="predicted"/>
<protein>
    <submittedName>
        <fullName evidence="1">Uncharacterized protein</fullName>
    </submittedName>
</protein>
<accession>A0A2A5IYZ3</accession>
<sequence>MSITARYRTNLSRKTIMSASLLTTIATPPSGRATALLLDHHEYAQSVFLRNRPAPWDDPTSYARFFNQAQGLLKPDLAILDLNHFYTHHLEQNPTLRDALSQKKRTGYALRTMLADKALTSGAIAHAQTLTAMASGPVVLQIPSPMQWLRATHHHSGSSDIDSLDADDAENSSMYVADWLRGFAALPFAAILLDDRPKGSSAPVTPVGFDAYAPIVNVTAHYRLVVGMRDAHGVTLHQQTIRGSVLHENYWLGEQTTLPPGDFHITQIPATAIPEVVLNQLAQLK</sequence>
<evidence type="ECO:0000313" key="2">
    <source>
        <dbReference type="Proteomes" id="UP000230886"/>
    </source>
</evidence>
<name>A0A2A5IYZ3_RHOSG</name>
<gene>
    <name evidence="1" type="ORF">CHR55_32965</name>
</gene>
<reference evidence="1 2" key="1">
    <citation type="submission" date="2017-07" db="EMBL/GenBank/DDBJ databases">
        <title>Draft sequence of Rhodococcus enclensis 23b-28.</title>
        <authorList>
            <person name="Besaury L."/>
            <person name="Sancelme M."/>
            <person name="Amato P."/>
            <person name="Lallement A."/>
            <person name="Delort A.-M."/>
        </authorList>
    </citation>
    <scope>NUCLEOTIDE SEQUENCE [LARGE SCALE GENOMIC DNA]</scope>
    <source>
        <strain evidence="1 2">23b-28</strain>
    </source>
</reference>